<organism evidence="1 2">
    <name type="scientific">Rhabditophanes sp. KR3021</name>
    <dbReference type="NCBI Taxonomy" id="114890"/>
    <lineage>
        <taxon>Eukaryota</taxon>
        <taxon>Metazoa</taxon>
        <taxon>Ecdysozoa</taxon>
        <taxon>Nematoda</taxon>
        <taxon>Chromadorea</taxon>
        <taxon>Rhabditida</taxon>
        <taxon>Tylenchina</taxon>
        <taxon>Panagrolaimomorpha</taxon>
        <taxon>Strongyloidoidea</taxon>
        <taxon>Alloionematidae</taxon>
        <taxon>Rhabditophanes</taxon>
    </lineage>
</organism>
<evidence type="ECO:0000313" key="1">
    <source>
        <dbReference type="Proteomes" id="UP000095286"/>
    </source>
</evidence>
<name>A0AC35TTF4_9BILA</name>
<sequence length="831" mass="94127">MNNLNESFNDSSDEDAPIDFGLDDMFEDKSFQQALAKSSHGRRPTTASTNVSNQQLIAGKMGASRGGQRTESNLQTASRMRTSMMSRMGTSSGTGNSIRPMTAIKGAGYTSSGKRQTTIDNVQNPFTKEIIPKETQNEKGKQIEKQALQVLIESVMAYDGKDYKVALEKAKEAGRKDRMAVKLRENVPIDDPLNIDLTYLALFNLAQQYTASGMLNEALNTYQAITRNKMFPNAGKLKINIGNIYFRKKEYVKAIKYYRMALDQSGVLQQSMKVKLLNNIGVALIKLGKYESALENFEYAMTEREDYGTALNLILTAYCLDDADKMKDSFQKLVDIPTMIEDDKDYDNNVLYSNVFNNDTLKQWERKRKQRAETTILSAAKIISPAISSTFAEGYAWCVEAIKQSDYSSLANELEMNKALELLKRGELEAASEAYMVFNTKESKVASSAANNLAMISLMKGSPEDLVEAETFCKQALNFDRYNVNAYVSYGNIWFVKKEYSNALNHYREAINTDASCVQALFNMGLVYQKISDYQKALECYYKLNHMLINNIQVVTALGEIYTKMGNNEQAIELFSQANSLVPTDPNILNKLGKLYEMEGDVSQAFQCYYDSFRLYPSNINVIEWLGAYYIEAQYAEKAVTYFEKAALIEPNNIKWQLMTASCERRSGNFQRALSIYRGVHAKFPENVECLKYLVRVSTDLGLGEVKEYSDKLEKLEKMKLLREERDNLSSQGKRMLSAGSVNGEDSLNNSFKKENSFMTPSRSQRIDSAKNMLESDEMFVPSSKSIDDRDLRYNDPVGPEMERPKTGKHIPQNMNDIFEFDEIDDNLLPD</sequence>
<reference evidence="2" key="1">
    <citation type="submission" date="2016-11" db="UniProtKB">
        <authorList>
            <consortium name="WormBaseParasite"/>
        </authorList>
    </citation>
    <scope>IDENTIFICATION</scope>
    <source>
        <strain evidence="2">KR3021</strain>
    </source>
</reference>
<evidence type="ECO:0000313" key="2">
    <source>
        <dbReference type="WBParaSite" id="RSKR_0000400800.1"/>
    </source>
</evidence>
<dbReference type="WBParaSite" id="RSKR_0000400800.1">
    <property type="protein sequence ID" value="RSKR_0000400800.1"/>
    <property type="gene ID" value="RSKR_0000400800"/>
</dbReference>
<protein>
    <submittedName>
        <fullName evidence="2">TPR_REGION domain-containing protein</fullName>
    </submittedName>
</protein>
<proteinExistence type="predicted"/>
<accession>A0AC35TTF4</accession>
<dbReference type="Proteomes" id="UP000095286">
    <property type="component" value="Unplaced"/>
</dbReference>